<organism evidence="2 3">
    <name type="scientific">Platanthera guangdongensis</name>
    <dbReference type="NCBI Taxonomy" id="2320717"/>
    <lineage>
        <taxon>Eukaryota</taxon>
        <taxon>Viridiplantae</taxon>
        <taxon>Streptophyta</taxon>
        <taxon>Embryophyta</taxon>
        <taxon>Tracheophyta</taxon>
        <taxon>Spermatophyta</taxon>
        <taxon>Magnoliopsida</taxon>
        <taxon>Liliopsida</taxon>
        <taxon>Asparagales</taxon>
        <taxon>Orchidaceae</taxon>
        <taxon>Orchidoideae</taxon>
        <taxon>Orchideae</taxon>
        <taxon>Orchidinae</taxon>
        <taxon>Platanthera</taxon>
    </lineage>
</organism>
<name>A0ABR2MHC8_9ASPA</name>
<evidence type="ECO:0000313" key="3">
    <source>
        <dbReference type="Proteomes" id="UP001412067"/>
    </source>
</evidence>
<comment type="caution">
    <text evidence="2">The sequence shown here is derived from an EMBL/GenBank/DDBJ whole genome shotgun (WGS) entry which is preliminary data.</text>
</comment>
<feature type="compositionally biased region" description="Polar residues" evidence="1">
    <location>
        <begin position="65"/>
        <end position="79"/>
    </location>
</feature>
<protein>
    <submittedName>
        <fullName evidence="2">Uncharacterized protein</fullName>
    </submittedName>
</protein>
<reference evidence="2 3" key="1">
    <citation type="journal article" date="2022" name="Nat. Plants">
        <title>Genomes of leafy and leafless Platanthera orchids illuminate the evolution of mycoheterotrophy.</title>
        <authorList>
            <person name="Li M.H."/>
            <person name="Liu K.W."/>
            <person name="Li Z."/>
            <person name="Lu H.C."/>
            <person name="Ye Q.L."/>
            <person name="Zhang D."/>
            <person name="Wang J.Y."/>
            <person name="Li Y.F."/>
            <person name="Zhong Z.M."/>
            <person name="Liu X."/>
            <person name="Yu X."/>
            <person name="Liu D.K."/>
            <person name="Tu X.D."/>
            <person name="Liu B."/>
            <person name="Hao Y."/>
            <person name="Liao X.Y."/>
            <person name="Jiang Y.T."/>
            <person name="Sun W.H."/>
            <person name="Chen J."/>
            <person name="Chen Y.Q."/>
            <person name="Ai Y."/>
            <person name="Zhai J.W."/>
            <person name="Wu S.S."/>
            <person name="Zhou Z."/>
            <person name="Hsiao Y.Y."/>
            <person name="Wu W.L."/>
            <person name="Chen Y.Y."/>
            <person name="Lin Y.F."/>
            <person name="Hsu J.L."/>
            <person name="Li C.Y."/>
            <person name="Wang Z.W."/>
            <person name="Zhao X."/>
            <person name="Zhong W.Y."/>
            <person name="Ma X.K."/>
            <person name="Ma L."/>
            <person name="Huang J."/>
            <person name="Chen G.Z."/>
            <person name="Huang M.Z."/>
            <person name="Huang L."/>
            <person name="Peng D.H."/>
            <person name="Luo Y.B."/>
            <person name="Zou S.Q."/>
            <person name="Chen S.P."/>
            <person name="Lan S."/>
            <person name="Tsai W.C."/>
            <person name="Van de Peer Y."/>
            <person name="Liu Z.J."/>
        </authorList>
    </citation>
    <scope>NUCLEOTIDE SEQUENCE [LARGE SCALE GENOMIC DNA]</scope>
    <source>
        <strain evidence="2">Lor288</strain>
    </source>
</reference>
<sequence length="119" mass="12713">MIPPSPVNAVSSDRNRDPGKRRSRKGPPTILFLPPNLSGGGRKIPTAANEIASGNSDATTRRKAQSNQKGSSRLNSPPRTNVDGCAGEIATGFCESTNGAANRVRRRWEHHSRGGIPCR</sequence>
<dbReference type="EMBL" id="JBBWWR010000007">
    <property type="protein sequence ID" value="KAK8963466.1"/>
    <property type="molecule type" value="Genomic_DNA"/>
</dbReference>
<gene>
    <name evidence="2" type="ORF">KSP40_PGU007119</name>
</gene>
<proteinExistence type="predicted"/>
<keyword evidence="3" id="KW-1185">Reference proteome</keyword>
<feature type="region of interest" description="Disordered" evidence="1">
    <location>
        <begin position="1"/>
        <end position="84"/>
    </location>
</feature>
<evidence type="ECO:0000256" key="1">
    <source>
        <dbReference type="SAM" id="MobiDB-lite"/>
    </source>
</evidence>
<dbReference type="Proteomes" id="UP001412067">
    <property type="component" value="Unassembled WGS sequence"/>
</dbReference>
<evidence type="ECO:0000313" key="2">
    <source>
        <dbReference type="EMBL" id="KAK8963466.1"/>
    </source>
</evidence>
<accession>A0ABR2MHC8</accession>